<sequence>MTSSNKSSIKAILEYSDAITTPHAISHSREFSSYYPVTQPMDDFLSLLDALAAPSPSTSDNVAAGELDEEILVDSDHWGSSTSTSFCLIA</sequence>
<organism evidence="1 2">
    <name type="scientific">Plicaturopsis crispa FD-325 SS-3</name>
    <dbReference type="NCBI Taxonomy" id="944288"/>
    <lineage>
        <taxon>Eukaryota</taxon>
        <taxon>Fungi</taxon>
        <taxon>Dikarya</taxon>
        <taxon>Basidiomycota</taxon>
        <taxon>Agaricomycotina</taxon>
        <taxon>Agaricomycetes</taxon>
        <taxon>Agaricomycetidae</taxon>
        <taxon>Amylocorticiales</taxon>
        <taxon>Amylocorticiaceae</taxon>
        <taxon>Plicatura</taxon>
        <taxon>Plicaturopsis crispa</taxon>
    </lineage>
</organism>
<gene>
    <name evidence="1" type="ORF">PLICRDRAFT_95786</name>
</gene>
<protein>
    <submittedName>
        <fullName evidence="1">Uncharacterized protein</fullName>
    </submittedName>
</protein>
<dbReference type="EMBL" id="KN832574">
    <property type="protein sequence ID" value="KII83817.1"/>
    <property type="molecule type" value="Genomic_DNA"/>
</dbReference>
<proteinExistence type="predicted"/>
<keyword evidence="2" id="KW-1185">Reference proteome</keyword>
<accession>A0A0C9SQJ0</accession>
<evidence type="ECO:0000313" key="2">
    <source>
        <dbReference type="Proteomes" id="UP000053263"/>
    </source>
</evidence>
<name>A0A0C9SQJ0_PLICR</name>
<evidence type="ECO:0000313" key="1">
    <source>
        <dbReference type="EMBL" id="KII83817.1"/>
    </source>
</evidence>
<dbReference type="AlphaFoldDB" id="A0A0C9SQJ0"/>
<dbReference type="Proteomes" id="UP000053263">
    <property type="component" value="Unassembled WGS sequence"/>
</dbReference>
<dbReference type="HOGENOM" id="CLU_2441794_0_0_1"/>
<reference evidence="1 2" key="1">
    <citation type="submission" date="2014-06" db="EMBL/GenBank/DDBJ databases">
        <title>Evolutionary Origins and Diversification of the Mycorrhizal Mutualists.</title>
        <authorList>
            <consortium name="DOE Joint Genome Institute"/>
            <consortium name="Mycorrhizal Genomics Consortium"/>
            <person name="Kohler A."/>
            <person name="Kuo A."/>
            <person name="Nagy L.G."/>
            <person name="Floudas D."/>
            <person name="Copeland A."/>
            <person name="Barry K.W."/>
            <person name="Cichocki N."/>
            <person name="Veneault-Fourrey C."/>
            <person name="LaButti K."/>
            <person name="Lindquist E.A."/>
            <person name="Lipzen A."/>
            <person name="Lundell T."/>
            <person name="Morin E."/>
            <person name="Murat C."/>
            <person name="Riley R."/>
            <person name="Ohm R."/>
            <person name="Sun H."/>
            <person name="Tunlid A."/>
            <person name="Henrissat B."/>
            <person name="Grigoriev I.V."/>
            <person name="Hibbett D.S."/>
            <person name="Martin F."/>
        </authorList>
    </citation>
    <scope>NUCLEOTIDE SEQUENCE [LARGE SCALE GENOMIC DNA]</scope>
    <source>
        <strain evidence="1 2">FD-325 SS-3</strain>
    </source>
</reference>